<feature type="signal peptide" evidence="9">
    <location>
        <begin position="1"/>
        <end position="20"/>
    </location>
</feature>
<dbReference type="PRINTS" id="PR00723">
    <property type="entry name" value="SUBTILISIN"/>
</dbReference>
<keyword evidence="13" id="KW-1185">Reference proteome</keyword>
<feature type="chain" id="PRO_5025627907" description="Subtilisin-like protein" evidence="9">
    <location>
        <begin position="21"/>
        <end position="893"/>
    </location>
</feature>
<gene>
    <name evidence="12" type="ORF">BU24DRAFT_468257</name>
</gene>
<evidence type="ECO:0000256" key="5">
    <source>
        <dbReference type="ARBA" id="ARBA00022825"/>
    </source>
</evidence>
<dbReference type="InterPro" id="IPR050131">
    <property type="entry name" value="Peptidase_S8_subtilisin-like"/>
</dbReference>
<dbReference type="GO" id="GO:0004252">
    <property type="term" value="F:serine-type endopeptidase activity"/>
    <property type="evidence" value="ECO:0007669"/>
    <property type="project" value="UniProtKB-UniRule"/>
</dbReference>
<dbReference type="EMBL" id="ML978079">
    <property type="protein sequence ID" value="KAF2009282.1"/>
    <property type="molecule type" value="Genomic_DNA"/>
</dbReference>
<dbReference type="PROSITE" id="PS51892">
    <property type="entry name" value="SUBTILASE"/>
    <property type="match status" value="1"/>
</dbReference>
<dbReference type="PROSITE" id="PS00138">
    <property type="entry name" value="SUBTILASE_SER"/>
    <property type="match status" value="1"/>
</dbReference>
<dbReference type="OrthoDB" id="10256524at2759"/>
<evidence type="ECO:0000259" key="11">
    <source>
        <dbReference type="Pfam" id="PF06280"/>
    </source>
</evidence>
<dbReference type="Gene3D" id="3.40.50.200">
    <property type="entry name" value="Peptidase S8/S53 domain"/>
    <property type="match status" value="2"/>
</dbReference>
<dbReference type="CDD" id="cd07489">
    <property type="entry name" value="Peptidases_S8_5"/>
    <property type="match status" value="1"/>
</dbReference>
<dbReference type="RefSeq" id="XP_033377621.1">
    <property type="nucleotide sequence ID" value="XM_033532508.1"/>
</dbReference>
<evidence type="ECO:0000256" key="8">
    <source>
        <dbReference type="RuleBase" id="RU003355"/>
    </source>
</evidence>
<evidence type="ECO:0000256" key="9">
    <source>
        <dbReference type="SAM" id="SignalP"/>
    </source>
</evidence>
<dbReference type="InterPro" id="IPR034187">
    <property type="entry name" value="Peptidases_S8_5"/>
</dbReference>
<accession>A0A6A5X8K5</accession>
<dbReference type="PROSITE" id="PS00137">
    <property type="entry name" value="SUBTILASE_HIS"/>
    <property type="match status" value="1"/>
</dbReference>
<protein>
    <recommendedName>
        <fullName evidence="14">Subtilisin-like protein</fullName>
    </recommendedName>
</protein>
<evidence type="ECO:0000256" key="7">
    <source>
        <dbReference type="PROSITE-ProRule" id="PRU01240"/>
    </source>
</evidence>
<comment type="similarity">
    <text evidence="1 7 8">Belongs to the peptidase S8 family.</text>
</comment>
<name>A0A6A5X8K5_9PLEO</name>
<feature type="active site" description="Charge relay system" evidence="6 7">
    <location>
        <position position="162"/>
    </location>
</feature>
<dbReference type="InterPro" id="IPR023827">
    <property type="entry name" value="Peptidase_S8_Asp-AS"/>
</dbReference>
<dbReference type="Pfam" id="PF00082">
    <property type="entry name" value="Peptidase_S8"/>
    <property type="match status" value="1"/>
</dbReference>
<proteinExistence type="inferred from homology"/>
<dbReference type="PROSITE" id="PS00136">
    <property type="entry name" value="SUBTILASE_ASP"/>
    <property type="match status" value="1"/>
</dbReference>
<feature type="domain" description="C5a peptidase/Subtilisin-like protease SBT2-like Fn3-like" evidence="11">
    <location>
        <begin position="612"/>
        <end position="727"/>
    </location>
</feature>
<dbReference type="SUPFAM" id="SSF52743">
    <property type="entry name" value="Subtilisin-like"/>
    <property type="match status" value="1"/>
</dbReference>
<dbReference type="InterPro" id="IPR015500">
    <property type="entry name" value="Peptidase_S8_subtilisin-rel"/>
</dbReference>
<feature type="active site" description="Charge relay system" evidence="6 7">
    <location>
        <position position="214"/>
    </location>
</feature>
<dbReference type="GO" id="GO:0016020">
    <property type="term" value="C:membrane"/>
    <property type="evidence" value="ECO:0007669"/>
    <property type="project" value="InterPro"/>
</dbReference>
<evidence type="ECO:0000313" key="13">
    <source>
        <dbReference type="Proteomes" id="UP000799778"/>
    </source>
</evidence>
<dbReference type="InterPro" id="IPR013783">
    <property type="entry name" value="Ig-like_fold"/>
</dbReference>
<dbReference type="GeneID" id="54289905"/>
<keyword evidence="2 7" id="KW-0645">Protease</keyword>
<evidence type="ECO:0000256" key="1">
    <source>
        <dbReference type="ARBA" id="ARBA00011073"/>
    </source>
</evidence>
<reference evidence="12" key="1">
    <citation type="journal article" date="2020" name="Stud. Mycol.">
        <title>101 Dothideomycetes genomes: a test case for predicting lifestyles and emergence of pathogens.</title>
        <authorList>
            <person name="Haridas S."/>
            <person name="Albert R."/>
            <person name="Binder M."/>
            <person name="Bloem J."/>
            <person name="Labutti K."/>
            <person name="Salamov A."/>
            <person name="Andreopoulos B."/>
            <person name="Baker S."/>
            <person name="Barry K."/>
            <person name="Bills G."/>
            <person name="Bluhm B."/>
            <person name="Cannon C."/>
            <person name="Castanera R."/>
            <person name="Culley D."/>
            <person name="Daum C."/>
            <person name="Ezra D."/>
            <person name="Gonzalez J."/>
            <person name="Henrissat B."/>
            <person name="Kuo A."/>
            <person name="Liang C."/>
            <person name="Lipzen A."/>
            <person name="Lutzoni F."/>
            <person name="Magnuson J."/>
            <person name="Mondo S."/>
            <person name="Nolan M."/>
            <person name="Ohm R."/>
            <person name="Pangilinan J."/>
            <person name="Park H.-J."/>
            <person name="Ramirez L."/>
            <person name="Alfaro M."/>
            <person name="Sun H."/>
            <person name="Tritt A."/>
            <person name="Yoshinaga Y."/>
            <person name="Zwiers L.-H."/>
            <person name="Turgeon B."/>
            <person name="Goodwin S."/>
            <person name="Spatafora J."/>
            <person name="Crous P."/>
            <person name="Grigoriev I."/>
        </authorList>
    </citation>
    <scope>NUCLEOTIDE SEQUENCE</scope>
    <source>
        <strain evidence="12">CBS 175.79</strain>
    </source>
</reference>
<dbReference type="InterPro" id="IPR022398">
    <property type="entry name" value="Peptidase_S8_His-AS"/>
</dbReference>
<evidence type="ECO:0000259" key="10">
    <source>
        <dbReference type="Pfam" id="PF00082"/>
    </source>
</evidence>
<dbReference type="InterPro" id="IPR000209">
    <property type="entry name" value="Peptidase_S8/S53_dom"/>
</dbReference>
<dbReference type="AlphaFoldDB" id="A0A6A5X8K5"/>
<dbReference type="Pfam" id="PF06280">
    <property type="entry name" value="fn3_5"/>
    <property type="match status" value="1"/>
</dbReference>
<dbReference type="PANTHER" id="PTHR43806:SF66">
    <property type="entry name" value="SERIN ENDOPEPTIDASE"/>
    <property type="match status" value="1"/>
</dbReference>
<feature type="active site" description="Charge relay system" evidence="6 7">
    <location>
        <position position="534"/>
    </location>
</feature>
<dbReference type="Proteomes" id="UP000799778">
    <property type="component" value="Unassembled WGS sequence"/>
</dbReference>
<evidence type="ECO:0000256" key="3">
    <source>
        <dbReference type="ARBA" id="ARBA00022729"/>
    </source>
</evidence>
<keyword evidence="5 7" id="KW-0720">Serine protease</keyword>
<dbReference type="Gene3D" id="2.60.40.10">
    <property type="entry name" value="Immunoglobulins"/>
    <property type="match status" value="1"/>
</dbReference>
<dbReference type="InterPro" id="IPR023828">
    <property type="entry name" value="Peptidase_S8_Ser-AS"/>
</dbReference>
<dbReference type="InterPro" id="IPR036852">
    <property type="entry name" value="Peptidase_S8/S53_dom_sf"/>
</dbReference>
<evidence type="ECO:0000256" key="4">
    <source>
        <dbReference type="ARBA" id="ARBA00022801"/>
    </source>
</evidence>
<organism evidence="12 13">
    <name type="scientific">Aaosphaeria arxii CBS 175.79</name>
    <dbReference type="NCBI Taxonomy" id="1450172"/>
    <lineage>
        <taxon>Eukaryota</taxon>
        <taxon>Fungi</taxon>
        <taxon>Dikarya</taxon>
        <taxon>Ascomycota</taxon>
        <taxon>Pezizomycotina</taxon>
        <taxon>Dothideomycetes</taxon>
        <taxon>Pleosporomycetidae</taxon>
        <taxon>Pleosporales</taxon>
        <taxon>Pleosporales incertae sedis</taxon>
        <taxon>Aaosphaeria</taxon>
    </lineage>
</organism>
<sequence length="893" mass="95286">MLIPLSFGSALLVFVATSQALPSTIIPGRFLVEFEDHADHTLFSHHLKRDGLSAHRILTTESEIFRAASYKIDISTLGDDPLTVLSSIPAIKNIWPVEVVERPDDALAWKGSDLNTAPVSIKKQVGKVAVKGEGFTPHVLTQVDRVHGSNITGRGIKVGIVDDGIDYRHPALGRGFGQGYLVARGYDHIGDEYSPYRGNDPVPDEDPFTECDGHGTHVAGIIAAQGVEDGFKFRGAAPDVELGMYRVFSCAGSTTTDVVAAGINKAFADGNHIITASLGARSGWTESTLSVIADRIAAKGVILTFAQGNSGSTGPFFPESPGTGADVFAIGSTANSILPRVVINSTFTSENGTSKVFVWTSGSPQNWGNATLPLYVGDGKNCDEFTNAGNLTGYVVLVKGTNSCADWYKAEFAARKGAKYAFMYRDGSEATSILSFPDESGLEAIGSLPFSTAREWIQLSKSGKKVNVQITDPKYAVQFVDEVPNVGGGLMSGYSSWGPTFELDIKPEVSAPGGVILSTWPRSLGRYAVISGTSMATPLIAGIIALILQARPSITASEVRSLLTTTSKPLHYLNESGPNNDLAPVVQQGGGIAQAYDAVHSNGILSISKLILNDTEHFVQSHTFTIKNVGEKDITYSLSHEPAATFHTFRPKSKTPSLPGNLEFVPFIADASFSSNPGSLTVHAGSTGNITVTFTPPPSVNPALTPVYSGYIKLNASNNAVLSIPYLGVASRMRDISLFSNLHVTASTATNPTIVSPQGTEFTLPINPDGSWSDPGPNVTVRYSFPILYEASTSFGIPLLDLHVWSVNVTATSPPNASLPLVKDFGRLWGYPTAYIPRSAELYDQWNGTLSDGSRVPAGNYTFVAKALKIFGDIGVEEDYEVVRTIDFGVRYL</sequence>
<dbReference type="GO" id="GO:0006508">
    <property type="term" value="P:proteolysis"/>
    <property type="evidence" value="ECO:0007669"/>
    <property type="project" value="UniProtKB-KW"/>
</dbReference>
<evidence type="ECO:0000256" key="2">
    <source>
        <dbReference type="ARBA" id="ARBA00022670"/>
    </source>
</evidence>
<dbReference type="InterPro" id="IPR010435">
    <property type="entry name" value="C5a/SBT2-like_Fn3"/>
</dbReference>
<dbReference type="PANTHER" id="PTHR43806">
    <property type="entry name" value="PEPTIDASE S8"/>
    <property type="match status" value="1"/>
</dbReference>
<keyword evidence="4 7" id="KW-0378">Hydrolase</keyword>
<evidence type="ECO:0000313" key="12">
    <source>
        <dbReference type="EMBL" id="KAF2009282.1"/>
    </source>
</evidence>
<evidence type="ECO:0000256" key="6">
    <source>
        <dbReference type="PIRSR" id="PIRSR615500-1"/>
    </source>
</evidence>
<evidence type="ECO:0008006" key="14">
    <source>
        <dbReference type="Google" id="ProtNLM"/>
    </source>
</evidence>
<feature type="domain" description="Peptidase S8/S53" evidence="10">
    <location>
        <begin position="153"/>
        <end position="570"/>
    </location>
</feature>
<keyword evidence="3 9" id="KW-0732">Signal</keyword>